<dbReference type="EMBL" id="JAWWNJ010000046">
    <property type="protein sequence ID" value="KAK7018329.1"/>
    <property type="molecule type" value="Genomic_DNA"/>
</dbReference>
<name>A0AAW0B1E9_9AGAR</name>
<keyword evidence="2" id="KW-1185">Reference proteome</keyword>
<gene>
    <name evidence="1" type="ORF">R3P38DRAFT_3360107</name>
</gene>
<reference evidence="1 2" key="1">
    <citation type="journal article" date="2024" name="J Genomics">
        <title>Draft genome sequencing and assembly of Favolaschia claudopus CIRM-BRFM 2984 isolated from oak limbs.</title>
        <authorList>
            <person name="Navarro D."/>
            <person name="Drula E."/>
            <person name="Chaduli D."/>
            <person name="Cazenave R."/>
            <person name="Ahrendt S."/>
            <person name="Wang J."/>
            <person name="Lipzen A."/>
            <person name="Daum C."/>
            <person name="Barry K."/>
            <person name="Grigoriev I.V."/>
            <person name="Favel A."/>
            <person name="Rosso M.N."/>
            <person name="Martin F."/>
        </authorList>
    </citation>
    <scope>NUCLEOTIDE SEQUENCE [LARGE SCALE GENOMIC DNA]</scope>
    <source>
        <strain evidence="1 2">CIRM-BRFM 2984</strain>
    </source>
</reference>
<evidence type="ECO:0000313" key="2">
    <source>
        <dbReference type="Proteomes" id="UP001362999"/>
    </source>
</evidence>
<protein>
    <submittedName>
        <fullName evidence="1">Uncharacterized protein</fullName>
    </submittedName>
</protein>
<accession>A0AAW0B1E9</accession>
<dbReference type="Proteomes" id="UP001362999">
    <property type="component" value="Unassembled WGS sequence"/>
</dbReference>
<organism evidence="1 2">
    <name type="scientific">Favolaschia claudopus</name>
    <dbReference type="NCBI Taxonomy" id="2862362"/>
    <lineage>
        <taxon>Eukaryota</taxon>
        <taxon>Fungi</taxon>
        <taxon>Dikarya</taxon>
        <taxon>Basidiomycota</taxon>
        <taxon>Agaricomycotina</taxon>
        <taxon>Agaricomycetes</taxon>
        <taxon>Agaricomycetidae</taxon>
        <taxon>Agaricales</taxon>
        <taxon>Marasmiineae</taxon>
        <taxon>Mycenaceae</taxon>
        <taxon>Favolaschia</taxon>
    </lineage>
</organism>
<sequence>MYNGEPNIDPTFLSRTTTSIAPTSATNAPQCLSNTPPRTPDTLIVCQTRSLRNLEARRGRVENTDDPSYSVTGPELSHRSSEFQLSAASFGEVVLLAFEHPDGVGNAALIYTPTSVEAHSHDYITTDGIDAAQLRQFVDNGCHHRGSASYPPKSTPRHAKVENNASATRCVDCTGAYVCERADRRLPEVERRELDIGSGDRVFAAQRQTRRDEGTTAERKAVEFAQLIRNRKCFGVDKNGAKRNDVSVLRGQKQTFNSHNHFVGCSGWTKDFTNHRSSVLPLDLDESLFITAFHGQSLNLSTTNQHLA</sequence>
<evidence type="ECO:0000313" key="1">
    <source>
        <dbReference type="EMBL" id="KAK7018329.1"/>
    </source>
</evidence>
<comment type="caution">
    <text evidence="1">The sequence shown here is derived from an EMBL/GenBank/DDBJ whole genome shotgun (WGS) entry which is preliminary data.</text>
</comment>
<dbReference type="AlphaFoldDB" id="A0AAW0B1E9"/>
<proteinExistence type="predicted"/>